<keyword evidence="5" id="KW-0456">Lyase</keyword>
<feature type="domain" description="Aromatic amino acid beta-eliminating lyase/threonine aldolase" evidence="6">
    <location>
        <begin position="3"/>
        <end position="276"/>
    </location>
</feature>
<dbReference type="EMBL" id="LJSG01000008">
    <property type="protein sequence ID" value="KPP93483.1"/>
    <property type="molecule type" value="Genomic_DNA"/>
</dbReference>
<dbReference type="Gene3D" id="3.90.1150.10">
    <property type="entry name" value="Aspartate Aminotransferase, domain 1"/>
    <property type="match status" value="1"/>
</dbReference>
<organism evidence="8 9">
    <name type="scientific">Roseibaca calidilacus</name>
    <dbReference type="NCBI Taxonomy" id="1666912"/>
    <lineage>
        <taxon>Bacteria</taxon>
        <taxon>Pseudomonadati</taxon>
        <taxon>Pseudomonadota</taxon>
        <taxon>Alphaproteobacteria</taxon>
        <taxon>Rhodobacterales</taxon>
        <taxon>Paracoccaceae</taxon>
        <taxon>Roseinatronobacter</taxon>
    </lineage>
</organism>
<evidence type="ECO:0000256" key="5">
    <source>
        <dbReference type="PIRNR" id="PIRNR038940"/>
    </source>
</evidence>
<dbReference type="PATRIC" id="fig|1666912.4.peg.2375"/>
<dbReference type="RefSeq" id="WP_072245541.1">
    <property type="nucleotide sequence ID" value="NZ_FBYC01000004.1"/>
</dbReference>
<dbReference type="AlphaFoldDB" id="A0A0P7W0X4"/>
<gene>
    <name evidence="8" type="primary">itaE</name>
    <name evidence="7" type="ORF">Ga0058931_1219</name>
    <name evidence="8" type="ORF">HLUCCA05_10945</name>
</gene>
<evidence type="ECO:0000313" key="10">
    <source>
        <dbReference type="Proteomes" id="UP000182045"/>
    </source>
</evidence>
<keyword evidence="10" id="KW-1185">Reference proteome</keyword>
<sequence>MHFASDNTSGVPDAILDALRDANQGFAMGYGADRYMDALRDRIRALFEAPQAEVFLVATGSAANALACASFCPPWGAIYCHRLAHIEVDECGAPEFYTGGAKLTHVAGDTGKIDPEALAQVLAQACKGVVHHVQPGMVSLTNLTECGTRYSVSEITALAQVAHAHGLPLHLDGARFANALVAEGCTAADMTWRAGVDVLCLGGTKNGLMGVEAVVFFDPAKAWEFQLRRKRGGHLPSKHRYLSAQILAWLENDLWLDLARHANAMAGRLEAGLAGHAQIAYPRGGNMLFATWPRAGHDRLQAAGAEYYLWPDHATWDDPGPIGARLVTSWSTTTEDVDRFLTTLARENALASDPALG</sequence>
<comment type="cofactor">
    <cofactor evidence="1 5">
        <name>pyridoxal 5'-phosphate</name>
        <dbReference type="ChEBI" id="CHEBI:597326"/>
    </cofactor>
</comment>
<evidence type="ECO:0000313" key="8">
    <source>
        <dbReference type="EMBL" id="KPP93483.1"/>
    </source>
</evidence>
<comment type="catalytic activity">
    <reaction evidence="5">
        <text>L-allo-threonine = acetaldehyde + glycine</text>
        <dbReference type="Rhea" id="RHEA:26209"/>
        <dbReference type="ChEBI" id="CHEBI:15343"/>
        <dbReference type="ChEBI" id="CHEBI:57305"/>
        <dbReference type="ChEBI" id="CHEBI:58585"/>
        <dbReference type="EC" id="4.1.2.48"/>
    </reaction>
</comment>
<dbReference type="InterPro" id="IPR026273">
    <property type="entry name" value="Low_specificity_L-TA_bact"/>
</dbReference>
<dbReference type="PANTHER" id="PTHR48097">
    <property type="entry name" value="L-THREONINE ALDOLASE-RELATED"/>
    <property type="match status" value="1"/>
</dbReference>
<comment type="subunit">
    <text evidence="3">Homotetramer.</text>
</comment>
<dbReference type="InterPro" id="IPR015424">
    <property type="entry name" value="PyrdxlP-dep_Trfase"/>
</dbReference>
<dbReference type="OrthoDB" id="9774495at2"/>
<evidence type="ECO:0000313" key="9">
    <source>
        <dbReference type="Proteomes" id="UP000050413"/>
    </source>
</evidence>
<dbReference type="EMBL" id="FBYC01000004">
    <property type="protein sequence ID" value="CUX80585.1"/>
    <property type="molecule type" value="Genomic_DNA"/>
</dbReference>
<comment type="caution">
    <text evidence="8">The sequence shown here is derived from an EMBL/GenBank/DDBJ whole genome shotgun (WGS) entry which is preliminary data.</text>
</comment>
<reference evidence="8 9" key="1">
    <citation type="submission" date="2015-09" db="EMBL/GenBank/DDBJ databases">
        <title>Identification and resolution of microdiversity through metagenomic sequencing of parallel consortia.</title>
        <authorList>
            <person name="Nelson W.C."/>
            <person name="Romine M.F."/>
            <person name="Lindemann S.R."/>
        </authorList>
    </citation>
    <scope>NUCLEOTIDE SEQUENCE [LARGE SCALE GENOMIC DNA]</scope>
    <source>
        <strain evidence="8">HL-91</strain>
    </source>
</reference>
<keyword evidence="4 5" id="KW-0663">Pyridoxal phosphate</keyword>
<dbReference type="InterPro" id="IPR001597">
    <property type="entry name" value="ArAA_b-elim_lyase/Thr_aldolase"/>
</dbReference>
<dbReference type="Proteomes" id="UP000050413">
    <property type="component" value="Unassembled WGS sequence"/>
</dbReference>
<comment type="similarity">
    <text evidence="2 5">Belongs to the threonine aldolase family.</text>
</comment>
<comment type="catalytic activity">
    <reaction evidence="5">
        <text>L-threonine = acetaldehyde + glycine</text>
        <dbReference type="Rhea" id="RHEA:19625"/>
        <dbReference type="ChEBI" id="CHEBI:15343"/>
        <dbReference type="ChEBI" id="CHEBI:57305"/>
        <dbReference type="ChEBI" id="CHEBI:57926"/>
        <dbReference type="EC" id="4.1.2.48"/>
    </reaction>
</comment>
<dbReference type="EC" id="4.1.2.48" evidence="5"/>
<proteinExistence type="inferred from homology"/>
<dbReference type="PANTHER" id="PTHR48097:SF5">
    <property type="entry name" value="LOW SPECIFICITY L-THREONINE ALDOLASE"/>
    <property type="match status" value="1"/>
</dbReference>
<dbReference type="SUPFAM" id="SSF53383">
    <property type="entry name" value="PLP-dependent transferases"/>
    <property type="match status" value="1"/>
</dbReference>
<dbReference type="STRING" id="1666912.Ga0058931_1219"/>
<protein>
    <recommendedName>
        <fullName evidence="5">L-threonine aldolase</fullName>
        <ecNumber evidence="5">4.1.2.48</ecNumber>
    </recommendedName>
</protein>
<evidence type="ECO:0000259" key="6">
    <source>
        <dbReference type="Pfam" id="PF01212"/>
    </source>
</evidence>
<evidence type="ECO:0000256" key="1">
    <source>
        <dbReference type="ARBA" id="ARBA00001933"/>
    </source>
</evidence>
<dbReference type="Gene3D" id="3.40.640.10">
    <property type="entry name" value="Type I PLP-dependent aspartate aminotransferase-like (Major domain)"/>
    <property type="match status" value="1"/>
</dbReference>
<dbReference type="Proteomes" id="UP000182045">
    <property type="component" value="Unassembled WGS sequence"/>
</dbReference>
<name>A0A0P7W0X4_9RHOB</name>
<evidence type="ECO:0000256" key="2">
    <source>
        <dbReference type="ARBA" id="ARBA00006966"/>
    </source>
</evidence>
<evidence type="ECO:0000313" key="7">
    <source>
        <dbReference type="EMBL" id="CUX80585.1"/>
    </source>
</evidence>
<dbReference type="GO" id="GO:0006567">
    <property type="term" value="P:L-threonine catabolic process"/>
    <property type="evidence" value="ECO:0007669"/>
    <property type="project" value="UniProtKB-UniRule"/>
</dbReference>
<comment type="function">
    <text evidence="5">Catalyzes the cleavage of L-allo-threonine and L-threonine to glycine and acetaldehyde.</text>
</comment>
<reference evidence="7 10" key="2">
    <citation type="submission" date="2016-01" db="EMBL/GenBank/DDBJ databases">
        <authorList>
            <person name="Varghese N."/>
        </authorList>
    </citation>
    <scope>NUCLEOTIDE SEQUENCE [LARGE SCALE GENOMIC DNA]</scope>
    <source>
        <strain evidence="7 10">HL-91</strain>
    </source>
</reference>
<dbReference type="InterPro" id="IPR015422">
    <property type="entry name" value="PyrdxlP-dep_Trfase_small"/>
</dbReference>
<dbReference type="GO" id="GO:0004793">
    <property type="term" value="F:threonine aldolase activity"/>
    <property type="evidence" value="ECO:0007669"/>
    <property type="project" value="UniProtKB-UniRule"/>
</dbReference>
<accession>A0A0P7W0X4</accession>
<dbReference type="PIRSF" id="PIRSF038940">
    <property type="entry name" value="Low_specificity_LTA"/>
    <property type="match status" value="1"/>
</dbReference>
<evidence type="ECO:0000256" key="3">
    <source>
        <dbReference type="ARBA" id="ARBA00011881"/>
    </source>
</evidence>
<dbReference type="InterPro" id="IPR015421">
    <property type="entry name" value="PyrdxlP-dep_Trfase_major"/>
</dbReference>
<evidence type="ECO:0000256" key="4">
    <source>
        <dbReference type="ARBA" id="ARBA00022898"/>
    </source>
</evidence>
<dbReference type="Pfam" id="PF01212">
    <property type="entry name" value="Beta_elim_lyase"/>
    <property type="match status" value="1"/>
</dbReference>